<dbReference type="GO" id="GO:0008194">
    <property type="term" value="F:UDP-glycosyltransferase activity"/>
    <property type="evidence" value="ECO:0007669"/>
    <property type="project" value="InterPro"/>
</dbReference>
<keyword evidence="3" id="KW-0808">Transferase</keyword>
<dbReference type="PANTHER" id="PTHR48050:SF13">
    <property type="entry name" value="STEROL 3-BETA-GLUCOSYLTRANSFERASE UGT80A2"/>
    <property type="match status" value="1"/>
</dbReference>
<dbReference type="KEGG" id="rfs:C1I64_07585"/>
<evidence type="ECO:0000313" key="4">
    <source>
        <dbReference type="Proteomes" id="UP000285317"/>
    </source>
</evidence>
<reference evidence="3 4" key="1">
    <citation type="submission" date="2018-03" db="EMBL/GenBank/DDBJ databases">
        <title>Bacteriophage NCPPB3778 and a type I-E CRISPR drive the evolution of the US Biological Select Agent, Rathayibacter toxicus.</title>
        <authorList>
            <person name="Davis E.W.II."/>
            <person name="Tabima J.F."/>
            <person name="Weisberg A.J."/>
            <person name="Dantas Lopes L."/>
            <person name="Wiseman M.S."/>
            <person name="Wiseman M.S."/>
            <person name="Pupko T."/>
            <person name="Belcher M.S."/>
            <person name="Sechler A.J."/>
            <person name="Tancos M.A."/>
            <person name="Schroeder B.K."/>
            <person name="Murray T.D."/>
            <person name="Luster D.G."/>
            <person name="Schneider W.L."/>
            <person name="Rogers E."/>
            <person name="Andreote F.D."/>
            <person name="Grunwald N.J."/>
            <person name="Putnam M.L."/>
            <person name="Chang J.H."/>
        </authorList>
    </citation>
    <scope>NUCLEOTIDE SEQUENCE [LARGE SCALE GENOMIC DNA]</scope>
    <source>
        <strain evidence="3 4">DSM 15932</strain>
    </source>
</reference>
<dbReference type="RefSeq" id="WP_127886806.1">
    <property type="nucleotide sequence ID" value="NZ_CP028137.1"/>
</dbReference>
<dbReference type="InterPro" id="IPR002213">
    <property type="entry name" value="UDP_glucos_trans"/>
</dbReference>
<feature type="domain" description="Erythromycin biosynthesis protein CIII-like C-terminal" evidence="2">
    <location>
        <begin position="281"/>
        <end position="410"/>
    </location>
</feature>
<name>A0A3Q9UXX5_9MICO</name>
<dbReference type="Pfam" id="PF06722">
    <property type="entry name" value="EryCIII-like_C"/>
    <property type="match status" value="1"/>
</dbReference>
<proteinExistence type="predicted"/>
<dbReference type="Pfam" id="PF03033">
    <property type="entry name" value="Glyco_transf_28"/>
    <property type="match status" value="1"/>
</dbReference>
<dbReference type="AlphaFoldDB" id="A0A3Q9UXX5"/>
<dbReference type="InterPro" id="IPR010610">
    <property type="entry name" value="EryCIII-like_C"/>
</dbReference>
<dbReference type="InterPro" id="IPR050426">
    <property type="entry name" value="Glycosyltransferase_28"/>
</dbReference>
<accession>A0A3Q9UXX5</accession>
<dbReference type="FunFam" id="3.40.50.2000:FF:000072">
    <property type="entry name" value="Glycosyl transferase"/>
    <property type="match status" value="1"/>
</dbReference>
<dbReference type="PANTHER" id="PTHR48050">
    <property type="entry name" value="STEROL 3-BETA-GLUCOSYLTRANSFERASE"/>
    <property type="match status" value="1"/>
</dbReference>
<feature type="domain" description="Glycosyltransferase family 28 N-terminal" evidence="1">
    <location>
        <begin position="13"/>
        <end position="125"/>
    </location>
</feature>
<dbReference type="SUPFAM" id="SSF53756">
    <property type="entry name" value="UDP-Glycosyltransferase/glycogen phosphorylase"/>
    <property type="match status" value="1"/>
</dbReference>
<evidence type="ECO:0000313" key="3">
    <source>
        <dbReference type="EMBL" id="AZZ51925.1"/>
    </source>
</evidence>
<dbReference type="CDD" id="cd03784">
    <property type="entry name" value="GT1_Gtf-like"/>
    <property type="match status" value="1"/>
</dbReference>
<dbReference type="GO" id="GO:0005975">
    <property type="term" value="P:carbohydrate metabolic process"/>
    <property type="evidence" value="ECO:0007669"/>
    <property type="project" value="InterPro"/>
</dbReference>
<sequence length="430" mass="46341">MATILLCSTPLYGHLAPLLAIGRHLAERGHHVIVLTGSAFEERVHDAGLHHEALTGRADFDERDEAGFLPEMHRHRGLALSQYQVEQTFVATLPEQHRAVRAVLDRERIDAVLTDSFFAGILPLLEADPASRPPILGVGIGPLVQVSRDVAPFNTALPPSATPLGRLRNRALNLLVARLLFAKTQRLAERLVQESAGVPLRTFVLDFTAAFDRFVQLGPAEFEYPRSDLSPNVVFAGPIPSAPAPAALPDWWSDLHDGRPVVHVTQGTLDNHDFGKVVRPTLEALAHEDVLVVVSTGRAPLASLGPLPANARAAEFLPYEQLLPLTSVMVTNGGFGGTLLALRHGVPLVVAGAAEDKPEVAARVAHFGVGLDLRTGRPSAEALGTAIRAVLRDPSYRARAVEMAAAIARCSPLATIDDELSRLLRRERKG</sequence>
<dbReference type="GO" id="GO:0033072">
    <property type="term" value="P:vancomycin biosynthetic process"/>
    <property type="evidence" value="ECO:0007669"/>
    <property type="project" value="UniProtKB-ARBA"/>
</dbReference>
<evidence type="ECO:0000259" key="1">
    <source>
        <dbReference type="Pfam" id="PF03033"/>
    </source>
</evidence>
<gene>
    <name evidence="3" type="ORF">C1I64_07585</name>
</gene>
<dbReference type="GO" id="GO:0016758">
    <property type="term" value="F:hexosyltransferase activity"/>
    <property type="evidence" value="ECO:0007669"/>
    <property type="project" value="InterPro"/>
</dbReference>
<dbReference type="Proteomes" id="UP000285317">
    <property type="component" value="Chromosome"/>
</dbReference>
<dbReference type="InterPro" id="IPR004276">
    <property type="entry name" value="GlycoTrans_28_N"/>
</dbReference>
<protein>
    <submittedName>
        <fullName evidence="3">Glycosyl transferase</fullName>
    </submittedName>
</protein>
<dbReference type="EMBL" id="CP028137">
    <property type="protein sequence ID" value="AZZ51925.1"/>
    <property type="molecule type" value="Genomic_DNA"/>
</dbReference>
<dbReference type="Gene3D" id="3.40.50.2000">
    <property type="entry name" value="Glycogen Phosphorylase B"/>
    <property type="match status" value="2"/>
</dbReference>
<organism evidence="3 4">
    <name type="scientific">Rathayibacter festucae DSM 15932</name>
    <dbReference type="NCBI Taxonomy" id="1328866"/>
    <lineage>
        <taxon>Bacteria</taxon>
        <taxon>Bacillati</taxon>
        <taxon>Actinomycetota</taxon>
        <taxon>Actinomycetes</taxon>
        <taxon>Micrococcales</taxon>
        <taxon>Microbacteriaceae</taxon>
        <taxon>Rathayibacter</taxon>
    </lineage>
</organism>
<evidence type="ECO:0000259" key="2">
    <source>
        <dbReference type="Pfam" id="PF06722"/>
    </source>
</evidence>